<reference evidence="2" key="3">
    <citation type="submission" date="2020-12" db="UniProtKB">
        <authorList>
            <consortium name="EnsemblPlants"/>
        </authorList>
    </citation>
    <scope>IDENTIFICATION</scope>
</reference>
<accession>A0A7I3ZGY3</accession>
<dbReference type="Pfam" id="PF03663">
    <property type="entry name" value="Glyco_hydro_76"/>
    <property type="match status" value="1"/>
</dbReference>
<reference evidence="2 3" key="1">
    <citation type="journal article" date="2008" name="Science">
        <title>The Physcomitrella genome reveals evolutionary insights into the conquest of land by plants.</title>
        <authorList>
            <person name="Rensing S."/>
            <person name="Lang D."/>
            <person name="Zimmer A."/>
            <person name="Terry A."/>
            <person name="Salamov A."/>
            <person name="Shapiro H."/>
            <person name="Nishiyama T."/>
            <person name="Perroud P.-F."/>
            <person name="Lindquist E."/>
            <person name="Kamisugi Y."/>
            <person name="Tanahashi T."/>
            <person name="Sakakibara K."/>
            <person name="Fujita T."/>
            <person name="Oishi K."/>
            <person name="Shin-I T."/>
            <person name="Kuroki Y."/>
            <person name="Toyoda A."/>
            <person name="Suzuki Y."/>
            <person name="Hashimoto A."/>
            <person name="Yamaguchi K."/>
            <person name="Sugano A."/>
            <person name="Kohara Y."/>
            <person name="Fujiyama A."/>
            <person name="Anterola A."/>
            <person name="Aoki S."/>
            <person name="Ashton N."/>
            <person name="Barbazuk W.B."/>
            <person name="Barker E."/>
            <person name="Bennetzen J."/>
            <person name="Bezanilla M."/>
            <person name="Blankenship R."/>
            <person name="Cho S.H."/>
            <person name="Dutcher S."/>
            <person name="Estelle M."/>
            <person name="Fawcett J.A."/>
            <person name="Gundlach H."/>
            <person name="Hanada K."/>
            <person name="Heyl A."/>
            <person name="Hicks K.A."/>
            <person name="Hugh J."/>
            <person name="Lohr M."/>
            <person name="Mayer K."/>
            <person name="Melkozernov A."/>
            <person name="Murata T."/>
            <person name="Nelson D."/>
            <person name="Pils B."/>
            <person name="Prigge M."/>
            <person name="Reiss B."/>
            <person name="Renner T."/>
            <person name="Rombauts S."/>
            <person name="Rushton P."/>
            <person name="Sanderfoot A."/>
            <person name="Schween G."/>
            <person name="Shiu S.-H."/>
            <person name="Stueber K."/>
            <person name="Theodoulou F.L."/>
            <person name="Tu H."/>
            <person name="Van de Peer Y."/>
            <person name="Verrier P.J."/>
            <person name="Waters E."/>
            <person name="Wood A."/>
            <person name="Yang L."/>
            <person name="Cove D."/>
            <person name="Cuming A."/>
            <person name="Hasebe M."/>
            <person name="Lucas S."/>
            <person name="Mishler D.B."/>
            <person name="Reski R."/>
            <person name="Grigoriev I."/>
            <person name="Quatrano R.S."/>
            <person name="Boore J.L."/>
        </authorList>
    </citation>
    <scope>NUCLEOTIDE SEQUENCE [LARGE SCALE GENOMIC DNA]</scope>
    <source>
        <strain evidence="2 3">cv. Gransden 2004</strain>
    </source>
</reference>
<dbReference type="InParanoid" id="A0A7I3ZGY3"/>
<dbReference type="SUPFAM" id="SSF48208">
    <property type="entry name" value="Six-hairpin glycosidases"/>
    <property type="match status" value="1"/>
</dbReference>
<proteinExistence type="predicted"/>
<feature type="signal peptide" evidence="1">
    <location>
        <begin position="1"/>
        <end position="24"/>
    </location>
</feature>
<dbReference type="EMBL" id="ABEU02000020">
    <property type="status" value="NOT_ANNOTATED_CDS"/>
    <property type="molecule type" value="Genomic_DNA"/>
</dbReference>
<protein>
    <recommendedName>
        <fullName evidence="4">Glycoside hydrolase family 76 protein</fullName>
    </recommendedName>
</protein>
<organism evidence="2 3">
    <name type="scientific">Physcomitrium patens</name>
    <name type="common">Spreading-leaved earth moss</name>
    <name type="synonym">Physcomitrella patens</name>
    <dbReference type="NCBI Taxonomy" id="3218"/>
    <lineage>
        <taxon>Eukaryota</taxon>
        <taxon>Viridiplantae</taxon>
        <taxon>Streptophyta</taxon>
        <taxon>Embryophyta</taxon>
        <taxon>Bryophyta</taxon>
        <taxon>Bryophytina</taxon>
        <taxon>Bryopsida</taxon>
        <taxon>Funariidae</taxon>
        <taxon>Funariales</taxon>
        <taxon>Funariaceae</taxon>
        <taxon>Physcomitrium</taxon>
    </lineage>
</organism>
<evidence type="ECO:0000256" key="1">
    <source>
        <dbReference type="SAM" id="SignalP"/>
    </source>
</evidence>
<reference evidence="2 3" key="2">
    <citation type="journal article" date="2018" name="Plant J.">
        <title>The Physcomitrella patens chromosome-scale assembly reveals moss genome structure and evolution.</title>
        <authorList>
            <person name="Lang D."/>
            <person name="Ullrich K.K."/>
            <person name="Murat F."/>
            <person name="Fuchs J."/>
            <person name="Jenkins J."/>
            <person name="Haas F.B."/>
            <person name="Piednoel M."/>
            <person name="Gundlach H."/>
            <person name="Van Bel M."/>
            <person name="Meyberg R."/>
            <person name="Vives C."/>
            <person name="Morata J."/>
            <person name="Symeonidi A."/>
            <person name="Hiss M."/>
            <person name="Muchero W."/>
            <person name="Kamisugi Y."/>
            <person name="Saleh O."/>
            <person name="Blanc G."/>
            <person name="Decker E.L."/>
            <person name="van Gessel N."/>
            <person name="Grimwood J."/>
            <person name="Hayes R.D."/>
            <person name="Graham S.W."/>
            <person name="Gunter L.E."/>
            <person name="McDaniel S.F."/>
            <person name="Hoernstein S.N.W."/>
            <person name="Larsson A."/>
            <person name="Li F.W."/>
            <person name="Perroud P.F."/>
            <person name="Phillips J."/>
            <person name="Ranjan P."/>
            <person name="Rokshar D.S."/>
            <person name="Rothfels C.J."/>
            <person name="Schneider L."/>
            <person name="Shu S."/>
            <person name="Stevenson D.W."/>
            <person name="Thummler F."/>
            <person name="Tillich M."/>
            <person name="Villarreal Aguilar J.C."/>
            <person name="Widiez T."/>
            <person name="Wong G.K."/>
            <person name="Wymore A."/>
            <person name="Zhang Y."/>
            <person name="Zimmer A.D."/>
            <person name="Quatrano R.S."/>
            <person name="Mayer K.F.X."/>
            <person name="Goodstein D."/>
            <person name="Casacuberta J.M."/>
            <person name="Vandepoele K."/>
            <person name="Reski R."/>
            <person name="Cuming A.C."/>
            <person name="Tuskan G.A."/>
            <person name="Maumus F."/>
            <person name="Salse J."/>
            <person name="Schmutz J."/>
            <person name="Rensing S.A."/>
        </authorList>
    </citation>
    <scope>NUCLEOTIDE SEQUENCE [LARGE SCALE GENOMIC DNA]</scope>
    <source>
        <strain evidence="2 3">cv. Gransden 2004</strain>
    </source>
</reference>
<dbReference type="EnsemblPlants" id="Pp3c20_23580V3.4">
    <property type="protein sequence ID" value="PAC:32946482.CDS.1"/>
    <property type="gene ID" value="Pp3c20_23580"/>
</dbReference>
<sequence>MGSVISMWMVVLILLLFHHTLVVSGNTLLAMPFSEESKNSAIEAYNNAFYNKDSNLVGYYCVNTAKRGKPGRGNFWTTCEQIEALEDAAKRSSPMKTVYQGMITELVNGLNQIVSGTPHWHSWNMFNDDIMWGVIALVRGYELTGKTNQEFLHQAQVQFNEVWRRGFDDSLGGGLWWKYNDPVKTKNACVNFPAIIAAMYLARNTVNTGFRSQAEQLWKWSRENLYNETTGRVSDHKKSDGKLDTKSYTYNQGTFIGAAYMLYLHTRNKGYLADCRLAASFAMKHLTTKSKGVDILDNNEGNGNDGPGFKGIFARWCSKYAKKADDETMKEWLCANAEMAWKNRNRETKLMGTKWQDPTPHNRELTSWECSSGLSITQNAP</sequence>
<keyword evidence="1" id="KW-0732">Signal</keyword>
<evidence type="ECO:0008006" key="4">
    <source>
        <dbReference type="Google" id="ProtNLM"/>
    </source>
</evidence>
<feature type="chain" id="PRO_5029563806" description="Glycoside hydrolase family 76 protein" evidence="1">
    <location>
        <begin position="25"/>
        <end position="381"/>
    </location>
</feature>
<dbReference type="InterPro" id="IPR008928">
    <property type="entry name" value="6-hairpin_glycosidase_sf"/>
</dbReference>
<dbReference type="InterPro" id="IPR005198">
    <property type="entry name" value="Glyco_hydro_76"/>
</dbReference>
<dbReference type="Gene3D" id="1.50.10.20">
    <property type="match status" value="1"/>
</dbReference>
<dbReference type="Gramene" id="Pp3c20_23580V3.4">
    <property type="protein sequence ID" value="PAC:32946482.CDS.1"/>
    <property type="gene ID" value="Pp3c20_23580"/>
</dbReference>
<dbReference type="InterPro" id="IPR053169">
    <property type="entry name" value="MUG_Protein"/>
</dbReference>
<dbReference type="GO" id="GO:0005975">
    <property type="term" value="P:carbohydrate metabolic process"/>
    <property type="evidence" value="ECO:0007669"/>
    <property type="project" value="InterPro"/>
</dbReference>
<evidence type="ECO:0000313" key="2">
    <source>
        <dbReference type="EnsemblPlants" id="PAC:32946482.CDS.1"/>
    </source>
</evidence>
<evidence type="ECO:0000313" key="3">
    <source>
        <dbReference type="Proteomes" id="UP000006727"/>
    </source>
</evidence>
<gene>
    <name evidence="2" type="primary">LOC112272947</name>
</gene>
<dbReference type="AlphaFoldDB" id="A0A7I3ZGY3"/>
<name>A0A7I3ZGY3_PHYPA</name>
<dbReference type="PANTHER" id="PTHR47791:SF3">
    <property type="entry name" value="MEIOTICALLY UP-REGULATED GENE 191 PROTEIN"/>
    <property type="match status" value="1"/>
</dbReference>
<dbReference type="PANTHER" id="PTHR47791">
    <property type="entry name" value="MEIOTICALLY UP-REGULATED GENE 191 PROTEIN"/>
    <property type="match status" value="1"/>
</dbReference>
<dbReference type="Proteomes" id="UP000006727">
    <property type="component" value="Chromosome 20"/>
</dbReference>
<keyword evidence="3" id="KW-1185">Reference proteome</keyword>